<keyword evidence="12" id="KW-1185">Reference proteome</keyword>
<evidence type="ECO:0000256" key="7">
    <source>
        <dbReference type="ARBA" id="ARBA00022786"/>
    </source>
</evidence>
<dbReference type="InterPro" id="IPR057314">
    <property type="entry name" value="PUB2-4-like_N"/>
</dbReference>
<reference evidence="11 12" key="1">
    <citation type="journal article" date="2018" name="Mol. Plant">
        <title>The genome of Artemisia annua provides insight into the evolution of Asteraceae family and artemisinin biosynthesis.</title>
        <authorList>
            <person name="Shen Q."/>
            <person name="Zhang L."/>
            <person name="Liao Z."/>
            <person name="Wang S."/>
            <person name="Yan T."/>
            <person name="Shi P."/>
            <person name="Liu M."/>
            <person name="Fu X."/>
            <person name="Pan Q."/>
            <person name="Wang Y."/>
            <person name="Lv Z."/>
            <person name="Lu X."/>
            <person name="Zhang F."/>
            <person name="Jiang W."/>
            <person name="Ma Y."/>
            <person name="Chen M."/>
            <person name="Hao X."/>
            <person name="Li L."/>
            <person name="Tang Y."/>
            <person name="Lv G."/>
            <person name="Zhou Y."/>
            <person name="Sun X."/>
            <person name="Brodelius P.E."/>
            <person name="Rose J.K.C."/>
            <person name="Tang K."/>
        </authorList>
    </citation>
    <scope>NUCLEOTIDE SEQUENCE [LARGE SCALE GENOMIC DNA]</scope>
    <source>
        <strain evidence="12">cv. Huhao1</strain>
        <tissue evidence="11">Leaf</tissue>
    </source>
</reference>
<dbReference type="EMBL" id="PKPP01000048">
    <property type="protein sequence ID" value="PWA98801.1"/>
    <property type="molecule type" value="Genomic_DNA"/>
</dbReference>
<dbReference type="FunFam" id="3.30.40.10:FF:000218">
    <property type="entry name" value="RING-type E3 ubiquitin transferase"/>
    <property type="match status" value="1"/>
</dbReference>
<evidence type="ECO:0000256" key="9">
    <source>
        <dbReference type="SAM" id="Coils"/>
    </source>
</evidence>
<feature type="repeat" description="ARM" evidence="8">
    <location>
        <begin position="612"/>
        <end position="653"/>
    </location>
</feature>
<feature type="repeat" description="ARM" evidence="8">
    <location>
        <begin position="1179"/>
        <end position="1221"/>
    </location>
</feature>
<evidence type="ECO:0000313" key="11">
    <source>
        <dbReference type="EMBL" id="PWA98801.1"/>
    </source>
</evidence>
<feature type="repeat" description="ARM" evidence="8">
    <location>
        <begin position="570"/>
        <end position="612"/>
    </location>
</feature>
<keyword evidence="9" id="KW-0175">Coiled coil</keyword>
<dbReference type="Pfam" id="PF04564">
    <property type="entry name" value="U-box"/>
    <property type="match status" value="2"/>
</dbReference>
<feature type="domain" description="U-box" evidence="10">
    <location>
        <begin position="914"/>
        <end position="988"/>
    </location>
</feature>
<dbReference type="PANTHER" id="PTHR23315">
    <property type="entry name" value="U BOX DOMAIN-CONTAINING"/>
    <property type="match status" value="1"/>
</dbReference>
<evidence type="ECO:0000313" key="12">
    <source>
        <dbReference type="Proteomes" id="UP000245207"/>
    </source>
</evidence>
<evidence type="ECO:0000256" key="8">
    <source>
        <dbReference type="PROSITE-ProRule" id="PRU00259"/>
    </source>
</evidence>
<comment type="caution">
    <text evidence="11">The sequence shown here is derived from an EMBL/GenBank/DDBJ whole genome shotgun (WGS) entry which is preliminary data.</text>
</comment>
<proteinExistence type="predicted"/>
<comment type="pathway">
    <text evidence="3">Protein modification; protein ubiquitination.</text>
</comment>
<feature type="domain" description="U-box" evidence="10">
    <location>
        <begin position="234"/>
        <end position="308"/>
    </location>
</feature>
<evidence type="ECO:0000256" key="4">
    <source>
        <dbReference type="ARBA" id="ARBA00012483"/>
    </source>
</evidence>
<dbReference type="InterPro" id="IPR058678">
    <property type="entry name" value="ARM_PUB"/>
</dbReference>
<comment type="catalytic activity">
    <reaction evidence="1">
        <text>S-ubiquitinyl-[E2 ubiquitin-conjugating enzyme]-L-cysteine + [acceptor protein]-L-lysine = [E2 ubiquitin-conjugating enzyme]-L-cysteine + N(6)-ubiquitinyl-[acceptor protein]-L-lysine.</text>
        <dbReference type="EC" id="2.3.2.27"/>
    </reaction>
</comment>
<dbReference type="GO" id="GO:0061630">
    <property type="term" value="F:ubiquitin protein ligase activity"/>
    <property type="evidence" value="ECO:0007669"/>
    <property type="project" value="UniProtKB-EC"/>
</dbReference>
<dbReference type="InterPro" id="IPR013083">
    <property type="entry name" value="Znf_RING/FYVE/PHD"/>
</dbReference>
<evidence type="ECO:0000259" key="10">
    <source>
        <dbReference type="PROSITE" id="PS51698"/>
    </source>
</evidence>
<dbReference type="InterPro" id="IPR045210">
    <property type="entry name" value="RING-Ubox_PUB"/>
</dbReference>
<dbReference type="PROSITE" id="PS51698">
    <property type="entry name" value="U_BOX"/>
    <property type="match status" value="2"/>
</dbReference>
<dbReference type="SMART" id="SM00504">
    <property type="entry name" value="Ubox"/>
    <property type="match status" value="2"/>
</dbReference>
<dbReference type="OrthoDB" id="7537227at2759"/>
<keyword evidence="5" id="KW-0808">Transferase</keyword>
<dbReference type="Gene3D" id="3.30.40.10">
    <property type="entry name" value="Zinc/RING finger domain, C3HC4 (zinc finger)"/>
    <property type="match status" value="2"/>
</dbReference>
<dbReference type="InterPro" id="IPR016024">
    <property type="entry name" value="ARM-type_fold"/>
</dbReference>
<keyword evidence="6" id="KW-0677">Repeat</keyword>
<evidence type="ECO:0000256" key="5">
    <source>
        <dbReference type="ARBA" id="ARBA00022679"/>
    </source>
</evidence>
<dbReference type="FunFam" id="1.25.10.10:FF:000082">
    <property type="entry name" value="RING-type E3 ubiquitin transferase"/>
    <property type="match status" value="2"/>
</dbReference>
<feature type="coiled-coil region" evidence="9">
    <location>
        <begin position="178"/>
        <end position="205"/>
    </location>
</feature>
<dbReference type="CDD" id="cd16664">
    <property type="entry name" value="RING-Ubox_PUB"/>
    <property type="match status" value="2"/>
</dbReference>
<evidence type="ECO:0000256" key="3">
    <source>
        <dbReference type="ARBA" id="ARBA00004906"/>
    </source>
</evidence>
<gene>
    <name evidence="11" type="ORF">CTI12_AA008500</name>
</gene>
<dbReference type="InterPro" id="IPR003613">
    <property type="entry name" value="Ubox_domain"/>
</dbReference>
<organism evidence="11 12">
    <name type="scientific">Artemisia annua</name>
    <name type="common">Sweet wormwood</name>
    <dbReference type="NCBI Taxonomy" id="35608"/>
    <lineage>
        <taxon>Eukaryota</taxon>
        <taxon>Viridiplantae</taxon>
        <taxon>Streptophyta</taxon>
        <taxon>Embryophyta</taxon>
        <taxon>Tracheophyta</taxon>
        <taxon>Spermatophyta</taxon>
        <taxon>Magnoliopsida</taxon>
        <taxon>eudicotyledons</taxon>
        <taxon>Gunneridae</taxon>
        <taxon>Pentapetalae</taxon>
        <taxon>asterids</taxon>
        <taxon>campanulids</taxon>
        <taxon>Asterales</taxon>
        <taxon>Asteraceae</taxon>
        <taxon>Asteroideae</taxon>
        <taxon>Anthemideae</taxon>
        <taxon>Artemisiinae</taxon>
        <taxon>Artemisia</taxon>
    </lineage>
</organism>
<dbReference type="InterPro" id="IPR011989">
    <property type="entry name" value="ARM-like"/>
</dbReference>
<dbReference type="Gene3D" id="1.25.10.10">
    <property type="entry name" value="Leucine-rich Repeat Variant"/>
    <property type="match status" value="4"/>
</dbReference>
<dbReference type="InterPro" id="IPR000225">
    <property type="entry name" value="Armadillo"/>
</dbReference>
<dbReference type="SMART" id="SM00185">
    <property type="entry name" value="ARM"/>
    <property type="match status" value="12"/>
</dbReference>
<dbReference type="EC" id="2.3.2.27" evidence="4"/>
<dbReference type="SUPFAM" id="SSF48371">
    <property type="entry name" value="ARM repeat"/>
    <property type="match status" value="2"/>
</dbReference>
<dbReference type="GO" id="GO:0016567">
    <property type="term" value="P:protein ubiquitination"/>
    <property type="evidence" value="ECO:0007669"/>
    <property type="project" value="UniProtKB-UniPathway"/>
</dbReference>
<dbReference type="PANTHER" id="PTHR23315:SF7">
    <property type="entry name" value="U-BOX DOMAIN-CONTAINING PROTEIN 4"/>
    <property type="match status" value="1"/>
</dbReference>
<feature type="repeat" description="ARM" evidence="8">
    <location>
        <begin position="1097"/>
        <end position="1131"/>
    </location>
</feature>
<name>A0A2U1QLC2_ARTAN</name>
<dbReference type="UniPathway" id="UPA00143"/>
<comment type="function">
    <text evidence="2">Functions as an E3 ubiquitin ligase.</text>
</comment>
<evidence type="ECO:0000256" key="2">
    <source>
        <dbReference type="ARBA" id="ARBA00003861"/>
    </source>
</evidence>
<evidence type="ECO:0000256" key="1">
    <source>
        <dbReference type="ARBA" id="ARBA00000900"/>
    </source>
</evidence>
<feature type="repeat" description="ARM" evidence="8">
    <location>
        <begin position="488"/>
        <end position="530"/>
    </location>
</feature>
<protein>
    <recommendedName>
        <fullName evidence="4">RING-type E3 ubiquitin transferase</fullName>
        <ecNumber evidence="4">2.3.2.27</ecNumber>
    </recommendedName>
</protein>
<keyword evidence="7" id="KW-0833">Ubl conjugation pathway</keyword>
<sequence>MEISLLKMLLNNITRFVSFSARGDKCSGIVENCCVKIEEVVKLVKPVLECVVDDEVASDEVLQKEFEGMSRCVDEVMAVFEECHPLMSKVYFVLKVESLFAKVQTHGLEIFDRLQSCEGLPVELSSASLEHCVQKIKHMGFEKLSANVSKAIRVQVEGSDPSSDLTSKIADLLSLKSNKELLIELVALENLKESAEQAEKNGEVEYIEEMIALVTHMHDCFVEMKQSQSSYPVPIPPDFCCPLSLELMTDPVIVASGQTYERRYIRDWIDLGLTVCPKTMQSLVHSNLIPNYTVKALIANWCESNHIKLPDPVKSVIHHEEAYLVHHVRSSSEDSMPELENEDDDLAESVERRMDLGGPSTVTPPQVESSGCGVVDDGSQEITREESLPQVTVEPQPVIAAPSASPQREQHAYSPRFGKLSRKQMWRRPSEKFVTETRADLAGVETQVKKLAEDLSSSSVDVVKNATSELRLLARHDKDIRNVIASCGAIPLLINLLHSTDQNIQENSVTALLNLSINDINKAAIANADAIEPLIHVLKTGSSEAKENSAATLFSLSVIDDIKVKIGRSGAIEPLVDLLGNGTPRGKKDAATALFNLSTHHENKARIVQVAGAVRYLIELMDPATGMVDKAVAVLSNLATLPEGRAGIGQEGGIPMLVEVVELGSARAKENAAAALYSYEGAIPPLAALSQSGAMEIPLLELFLKNISSFLRLSCKDNTSFDIVEKYYIKIEELLKLIKPVLESVIDVEVASHESLQKEFTDMSQSVNNLRKVLEDCHPLMSKVYFVLKVESLFAKIHTHGLNIIDLLQSCEGLPVEPSSLSLKKIKPIGHEKPLDIVSRAIIDEDHSSDITSQIADLLSLSSNQELLIELVALETIKESAEQAEYIEEMISLVTHMHDGFIEMKQSQNNKSIPIPPDLCCPLSLELMTDPVIVSSGQTYEREYITNWINLGLTKCPKTMQIIVHANLTPNYAVRALIANWCESNNVKLPDPVKASLVHQAVTSFKDESLLQALTTTTTDASEEVSTQAQPTIRNVSMSRSQTFRSTRVCSVIEARVKKLVEDLNSTSLEVVKNATSELRLLARDKKDIRNVIVDCGAIPLLTTLLYSPNQYIQENSVTALLNISINDMNKISIGNANPIEPLIHVLKTGSPEAKENSAATLYSLAFTEDNKIKIGRSGAIEPLVDLLRNGTPRGKKDAATALYNLSTFKENQARIVEAGAVRLLVELMDPAVGMIDKAVAILSILATIPEGRAEIGQEGCLPMLVEVVELGSAREKENAAAGLLQLCTNSIKFCNMVLREGAVPPLVILAQSGTPRAKEKAQSLLRYFREHRQGNVLHKSYPLPQGHVHE</sequence>
<dbReference type="Proteomes" id="UP000245207">
    <property type="component" value="Unassembled WGS sequence"/>
</dbReference>
<dbReference type="Pfam" id="PF25240">
    <property type="entry name" value="PUB2_N"/>
    <property type="match status" value="2"/>
</dbReference>
<dbReference type="STRING" id="35608.A0A2U1QLC2"/>
<dbReference type="SUPFAM" id="SSF57850">
    <property type="entry name" value="RING/U-box"/>
    <property type="match status" value="2"/>
</dbReference>
<dbReference type="Pfam" id="PF25598">
    <property type="entry name" value="ARM_PUB"/>
    <property type="match status" value="2"/>
</dbReference>
<dbReference type="PROSITE" id="PS50176">
    <property type="entry name" value="ARM_REPEAT"/>
    <property type="match status" value="5"/>
</dbReference>
<evidence type="ECO:0000256" key="6">
    <source>
        <dbReference type="ARBA" id="ARBA00022737"/>
    </source>
</evidence>
<accession>A0A2U1QLC2</accession>